<evidence type="ECO:0000313" key="1">
    <source>
        <dbReference type="EMBL" id="CAF4887764.1"/>
    </source>
</evidence>
<comment type="caution">
    <text evidence="1">The sequence shown here is derived from an EMBL/GenBank/DDBJ whole genome shotgun (WGS) entry which is preliminary data.</text>
</comment>
<dbReference type="Proteomes" id="UP000676336">
    <property type="component" value="Unassembled WGS sequence"/>
</dbReference>
<proteinExistence type="predicted"/>
<dbReference type="EMBL" id="CAJOBI010170709">
    <property type="protein sequence ID" value="CAF4887764.1"/>
    <property type="molecule type" value="Genomic_DNA"/>
</dbReference>
<gene>
    <name evidence="1" type="ORF">SMN809_LOCUS51126</name>
</gene>
<evidence type="ECO:0000313" key="2">
    <source>
        <dbReference type="Proteomes" id="UP000676336"/>
    </source>
</evidence>
<name>A0A8S3C4X3_9BILA</name>
<reference evidence="1" key="1">
    <citation type="submission" date="2021-02" db="EMBL/GenBank/DDBJ databases">
        <authorList>
            <person name="Nowell W R."/>
        </authorList>
    </citation>
    <scope>NUCLEOTIDE SEQUENCE</scope>
</reference>
<protein>
    <submittedName>
        <fullName evidence="1">Uncharacterized protein</fullName>
    </submittedName>
</protein>
<dbReference type="AlphaFoldDB" id="A0A8S3C4X3"/>
<sequence>MFILDTTNYRVLQWQAGEPMGYIVAGGNGNGAALTQIGVSYELFVDDQYNIYISE</sequence>
<accession>A0A8S3C4X3</accession>
<organism evidence="1 2">
    <name type="scientific">Rotaria magnacalcarata</name>
    <dbReference type="NCBI Taxonomy" id="392030"/>
    <lineage>
        <taxon>Eukaryota</taxon>
        <taxon>Metazoa</taxon>
        <taxon>Spiralia</taxon>
        <taxon>Gnathifera</taxon>
        <taxon>Rotifera</taxon>
        <taxon>Eurotatoria</taxon>
        <taxon>Bdelloidea</taxon>
        <taxon>Philodinida</taxon>
        <taxon>Philodinidae</taxon>
        <taxon>Rotaria</taxon>
    </lineage>
</organism>
<feature type="non-terminal residue" evidence="1">
    <location>
        <position position="55"/>
    </location>
</feature>